<keyword evidence="3" id="KW-1185">Reference proteome</keyword>
<feature type="signal peptide" evidence="1">
    <location>
        <begin position="1"/>
        <end position="22"/>
    </location>
</feature>
<sequence length="523" mass="55051">MTRVVRLVALTAACVLVSAAPAAGVTPRLGEPRVISSFDGKARALESASDASHRAMVVVEPTPSGASRHVVLFRPADGRYRRFELPPPRDPIQQVRLALLENGEGFAAWDDGDRIAVQRWRADGRVDRPFVALESVRPALAADPAAANWGLGSDGSGTVAIAALRPGRGTRVSVQTAIREAGAETFTAAVSVAALAVADVPVMAPVVEPGGAVTVRWRGGAARRPATGAPFAAPVASTWEETPGHEVIGEDAVAVDDLSAATMRGLPRRTRRVTLIGAEATAGPIAIGPALRNLCRMGASGCAEPHRFAWPGVTERLAVLVSAPAPAQAWQWYVAEPGRDGSFVRPRLVSINAGLVPLWGGTPGRVDFAGVDTDGAPGAERDGGRVFVVPYGAGPAIADRRPPQLTFGTHVHTDARAVYVPVWCDEACSVRVRVRVQRPGRRPGRWQPAAALDRDGSYAVRMEPFQTAAIRVRARTTAGTLLRVRVTVRDRVGKAVTSRAVFRAAARPDGAVGWCHAGGRGCT</sequence>
<organism evidence="2 3">
    <name type="scientific">Svornostia abyssi</name>
    <dbReference type="NCBI Taxonomy" id="2898438"/>
    <lineage>
        <taxon>Bacteria</taxon>
        <taxon>Bacillati</taxon>
        <taxon>Actinomycetota</taxon>
        <taxon>Thermoleophilia</taxon>
        <taxon>Solirubrobacterales</taxon>
        <taxon>Baekduiaceae</taxon>
        <taxon>Svornostia</taxon>
    </lineage>
</organism>
<dbReference type="EMBL" id="CP088295">
    <property type="protein sequence ID" value="UUY01991.1"/>
    <property type="molecule type" value="Genomic_DNA"/>
</dbReference>
<dbReference type="Proteomes" id="UP001058860">
    <property type="component" value="Chromosome"/>
</dbReference>
<proteinExistence type="predicted"/>
<dbReference type="RefSeq" id="WP_353862529.1">
    <property type="nucleotide sequence ID" value="NZ_CP088295.1"/>
</dbReference>
<keyword evidence="1" id="KW-0732">Signal</keyword>
<evidence type="ECO:0000313" key="2">
    <source>
        <dbReference type="EMBL" id="UUY01991.1"/>
    </source>
</evidence>
<evidence type="ECO:0000313" key="3">
    <source>
        <dbReference type="Proteomes" id="UP001058860"/>
    </source>
</evidence>
<feature type="chain" id="PRO_5046919093" evidence="1">
    <location>
        <begin position="23"/>
        <end position="523"/>
    </location>
</feature>
<name>A0ABY5PBK7_9ACTN</name>
<reference evidence="3" key="1">
    <citation type="submission" date="2021-11" db="EMBL/GenBank/DDBJ databases">
        <title>Cultivation dependent microbiological survey of springs from the worlds oldest radium mine currently devoted to the extraction of radon-saturated water.</title>
        <authorList>
            <person name="Kapinusova G."/>
            <person name="Smrhova T."/>
            <person name="Strejcek M."/>
            <person name="Suman J."/>
            <person name="Jani K."/>
            <person name="Pajer P."/>
            <person name="Uhlik O."/>
        </authorList>
    </citation>
    <scope>NUCLEOTIDE SEQUENCE [LARGE SCALE GENOMIC DNA]</scope>
    <source>
        <strain evidence="3">J379</strain>
    </source>
</reference>
<protein>
    <submittedName>
        <fullName evidence="2">Uncharacterized protein</fullName>
    </submittedName>
</protein>
<evidence type="ECO:0000256" key="1">
    <source>
        <dbReference type="SAM" id="SignalP"/>
    </source>
</evidence>
<accession>A0ABY5PBK7</accession>
<gene>
    <name evidence="2" type="ORF">LRS13_14835</name>
</gene>